<evidence type="ECO:0000256" key="3">
    <source>
        <dbReference type="ARBA" id="ARBA00022729"/>
    </source>
</evidence>
<comment type="catalytic activity">
    <reaction evidence="7">
        <text>2 R'C(R)SH + O2 = R'C(R)S-S(R)CR' + H2O2</text>
        <dbReference type="Rhea" id="RHEA:17357"/>
        <dbReference type="ChEBI" id="CHEBI:15379"/>
        <dbReference type="ChEBI" id="CHEBI:16240"/>
        <dbReference type="ChEBI" id="CHEBI:16520"/>
        <dbReference type="ChEBI" id="CHEBI:17412"/>
        <dbReference type="EC" id="1.8.3.2"/>
    </reaction>
</comment>
<dbReference type="Gene3D" id="1.20.120.310">
    <property type="entry name" value="ERV/ALR sulfhydryl oxidase domain"/>
    <property type="match status" value="1"/>
</dbReference>
<dbReference type="EMBL" id="AGNL01018408">
    <property type="protein sequence ID" value="EJK63142.1"/>
    <property type="molecule type" value="Genomic_DNA"/>
</dbReference>
<gene>
    <name evidence="9" type="ORF">THAOC_16216</name>
</gene>
<keyword evidence="10" id="KW-1185">Reference proteome</keyword>
<dbReference type="GO" id="GO:0016971">
    <property type="term" value="F:flavin-dependent sulfhydryl oxidase activity"/>
    <property type="evidence" value="ECO:0007669"/>
    <property type="project" value="InterPro"/>
</dbReference>
<dbReference type="PANTHER" id="PTHR22897">
    <property type="entry name" value="QUIESCIN Q6-RELATED SULFHYDRYL OXIDASE"/>
    <property type="match status" value="1"/>
</dbReference>
<reference evidence="9 10" key="1">
    <citation type="journal article" date="2012" name="Genome Biol.">
        <title>Genome and low-iron response of an oceanic diatom adapted to chronic iron limitation.</title>
        <authorList>
            <person name="Lommer M."/>
            <person name="Specht M."/>
            <person name="Roy A.S."/>
            <person name="Kraemer L."/>
            <person name="Andreson R."/>
            <person name="Gutowska M.A."/>
            <person name="Wolf J."/>
            <person name="Bergner S.V."/>
            <person name="Schilhabel M.B."/>
            <person name="Klostermeier U.C."/>
            <person name="Beiko R.G."/>
            <person name="Rosenstiel P."/>
            <person name="Hippler M."/>
            <person name="Laroche J."/>
        </authorList>
    </citation>
    <scope>NUCLEOTIDE SEQUENCE [LARGE SCALE GENOMIC DNA]</scope>
    <source>
        <strain evidence="9 10">CCMP1005</strain>
    </source>
</reference>
<evidence type="ECO:0000256" key="7">
    <source>
        <dbReference type="RuleBase" id="RU371123"/>
    </source>
</evidence>
<dbReference type="GO" id="GO:0000139">
    <property type="term" value="C:Golgi membrane"/>
    <property type="evidence" value="ECO:0007669"/>
    <property type="project" value="TreeGrafter"/>
</dbReference>
<feature type="domain" description="ERV/ALR sulfhydryl oxidase" evidence="8">
    <location>
        <begin position="1"/>
        <end position="117"/>
    </location>
</feature>
<keyword evidence="2 7" id="KW-0285">Flavoprotein</keyword>
<dbReference type="GO" id="GO:0003756">
    <property type="term" value="F:protein disulfide isomerase activity"/>
    <property type="evidence" value="ECO:0007669"/>
    <property type="project" value="TreeGrafter"/>
</dbReference>
<dbReference type="SUPFAM" id="SSF69000">
    <property type="entry name" value="FAD-dependent thiol oxidase"/>
    <property type="match status" value="1"/>
</dbReference>
<dbReference type="GO" id="GO:0005615">
    <property type="term" value="C:extracellular space"/>
    <property type="evidence" value="ECO:0007669"/>
    <property type="project" value="TreeGrafter"/>
</dbReference>
<evidence type="ECO:0000259" key="8">
    <source>
        <dbReference type="PROSITE" id="PS51324"/>
    </source>
</evidence>
<dbReference type="GO" id="GO:0006457">
    <property type="term" value="P:protein folding"/>
    <property type="evidence" value="ECO:0007669"/>
    <property type="project" value="TreeGrafter"/>
</dbReference>
<name>K0SY66_THAOC</name>
<dbReference type="InterPro" id="IPR039798">
    <property type="entry name" value="Sulfhydryl_oxidase"/>
</dbReference>
<keyword evidence="5 7" id="KW-0560">Oxidoreductase</keyword>
<organism evidence="9 10">
    <name type="scientific">Thalassiosira oceanica</name>
    <name type="common">Marine diatom</name>
    <dbReference type="NCBI Taxonomy" id="159749"/>
    <lineage>
        <taxon>Eukaryota</taxon>
        <taxon>Sar</taxon>
        <taxon>Stramenopiles</taxon>
        <taxon>Ochrophyta</taxon>
        <taxon>Bacillariophyta</taxon>
        <taxon>Coscinodiscophyceae</taxon>
        <taxon>Thalassiosirophycidae</taxon>
        <taxon>Thalassiosirales</taxon>
        <taxon>Thalassiosiraceae</taxon>
        <taxon>Thalassiosira</taxon>
    </lineage>
</organism>
<dbReference type="EC" id="1.8.3.2" evidence="7"/>
<keyword evidence="7" id="KW-0472">Membrane</keyword>
<dbReference type="AlphaFoldDB" id="K0SY66"/>
<feature type="non-terminal residue" evidence="9">
    <location>
        <position position="1"/>
    </location>
</feature>
<keyword evidence="6" id="KW-1015">Disulfide bond</keyword>
<comment type="caution">
    <text evidence="9">The sequence shown here is derived from an EMBL/GenBank/DDBJ whole genome shotgun (WGS) entry which is preliminary data.</text>
</comment>
<accession>K0SY66</accession>
<dbReference type="PROSITE" id="PS51324">
    <property type="entry name" value="ERV_ALR"/>
    <property type="match status" value="1"/>
</dbReference>
<sequence>AKGFTCGLWNLFHILTIGASKKDHEMYGFHRGFLVSQHHVAETIKNFIAYFFSCDVCRTNFLNMYDGCGHGHCDRLKQEVLSVAGTGTLAVGGSVNTRLMKEAATRQNREITHEEKLAALFPTLQMCPGCWLDDDMTKWDNDTVFDFLDGWYWPANSAPVDGQFKTIAASPAAASRPSARGTKASGPARGPVGAGLLTVLCLGSLALAAFTVSRNRRERRKKFIDSRFVPKKNGRC</sequence>
<evidence type="ECO:0000256" key="4">
    <source>
        <dbReference type="ARBA" id="ARBA00022827"/>
    </source>
</evidence>
<dbReference type="Proteomes" id="UP000266841">
    <property type="component" value="Unassembled WGS sequence"/>
</dbReference>
<dbReference type="InterPro" id="IPR017905">
    <property type="entry name" value="ERV/ALR_sulphydryl_oxidase"/>
</dbReference>
<comment type="cofactor">
    <cofactor evidence="1 7">
        <name>FAD</name>
        <dbReference type="ChEBI" id="CHEBI:57692"/>
    </cofactor>
</comment>
<protein>
    <recommendedName>
        <fullName evidence="7">Sulfhydryl oxidase</fullName>
        <ecNumber evidence="7">1.8.3.2</ecNumber>
    </recommendedName>
</protein>
<evidence type="ECO:0000256" key="5">
    <source>
        <dbReference type="ARBA" id="ARBA00023002"/>
    </source>
</evidence>
<dbReference type="InterPro" id="IPR036774">
    <property type="entry name" value="ERV/ALR_sulphydryl_oxid_sf"/>
</dbReference>
<evidence type="ECO:0000256" key="6">
    <source>
        <dbReference type="ARBA" id="ARBA00023157"/>
    </source>
</evidence>
<evidence type="ECO:0000313" key="10">
    <source>
        <dbReference type="Proteomes" id="UP000266841"/>
    </source>
</evidence>
<evidence type="ECO:0000256" key="2">
    <source>
        <dbReference type="ARBA" id="ARBA00022630"/>
    </source>
</evidence>
<evidence type="ECO:0000313" key="9">
    <source>
        <dbReference type="EMBL" id="EJK63142.1"/>
    </source>
</evidence>
<keyword evidence="4 7" id="KW-0274">FAD</keyword>
<keyword evidence="7" id="KW-0812">Transmembrane</keyword>
<keyword evidence="7" id="KW-1133">Transmembrane helix</keyword>
<evidence type="ECO:0000256" key="1">
    <source>
        <dbReference type="ARBA" id="ARBA00001974"/>
    </source>
</evidence>
<dbReference type="PANTHER" id="PTHR22897:SF8">
    <property type="entry name" value="SULFHYDRYL OXIDASE"/>
    <property type="match status" value="1"/>
</dbReference>
<proteinExistence type="predicted"/>
<dbReference type="OrthoDB" id="59470at2759"/>
<feature type="transmembrane region" description="Helical" evidence="7">
    <location>
        <begin position="192"/>
        <end position="212"/>
    </location>
</feature>
<keyword evidence="3" id="KW-0732">Signal</keyword>